<sequence>MLGEFNIQQFVSAFVVLFAVIDVTGSIPIFLSLKKKGKKIDAKKAALLSLGMFIGFFYVGEAFLNLFHVDISSFAIAGSLIIFVMALEMILDIEIFKNSPDSPKEATFIPVVFPLIAGAGGLTTLLSIRSQYSDINIILAVLLNVLWIYIVLKITKKIDRILGTGTIYMLQKFFGIILLAISVKLFTHNLAILLKEMN</sequence>
<dbReference type="InterPro" id="IPR002771">
    <property type="entry name" value="Multi_antbiot-R_MarC"/>
</dbReference>
<evidence type="ECO:0000256" key="4">
    <source>
        <dbReference type="ARBA" id="ARBA00022692"/>
    </source>
</evidence>
<organism evidence="8 9">
    <name type="scientific">Candidatus Scatocola faecipullorum</name>
    <dbReference type="NCBI Taxonomy" id="2840917"/>
    <lineage>
        <taxon>Bacteria</taxon>
        <taxon>Pseudomonadati</taxon>
        <taxon>Pseudomonadota</taxon>
        <taxon>Alphaproteobacteria</taxon>
        <taxon>Rhodospirillales</taxon>
        <taxon>Rhodospirillaceae</taxon>
        <taxon>Rhodospirillaceae incertae sedis</taxon>
        <taxon>Candidatus Scatocola</taxon>
    </lineage>
</organism>
<name>A0A9D1M3Y3_9PROT</name>
<feature type="transmembrane region" description="Helical" evidence="7">
    <location>
        <begin position="12"/>
        <end position="33"/>
    </location>
</feature>
<dbReference type="AlphaFoldDB" id="A0A9D1M3Y3"/>
<comment type="subcellular location">
    <subcellularLocation>
        <location evidence="1 7">Cell membrane</location>
        <topology evidence="1 7">Multi-pass membrane protein</topology>
    </subcellularLocation>
</comment>
<keyword evidence="6 7" id="KW-0472">Membrane</keyword>
<keyword evidence="4 7" id="KW-0812">Transmembrane</keyword>
<keyword evidence="3" id="KW-1003">Cell membrane</keyword>
<dbReference type="Pfam" id="PF01914">
    <property type="entry name" value="MarC"/>
    <property type="match status" value="1"/>
</dbReference>
<evidence type="ECO:0000256" key="7">
    <source>
        <dbReference type="RuleBase" id="RU362048"/>
    </source>
</evidence>
<dbReference type="PANTHER" id="PTHR33508:SF1">
    <property type="entry name" value="UPF0056 MEMBRANE PROTEIN YHCE"/>
    <property type="match status" value="1"/>
</dbReference>
<feature type="transmembrane region" description="Helical" evidence="7">
    <location>
        <begin position="173"/>
        <end position="194"/>
    </location>
</feature>
<gene>
    <name evidence="8" type="ORF">IAD20_03730</name>
</gene>
<accession>A0A9D1M3Y3</accession>
<dbReference type="EMBL" id="DVNC01000027">
    <property type="protein sequence ID" value="HIU53172.1"/>
    <property type="molecule type" value="Genomic_DNA"/>
</dbReference>
<evidence type="ECO:0000256" key="6">
    <source>
        <dbReference type="ARBA" id="ARBA00023136"/>
    </source>
</evidence>
<dbReference type="PANTHER" id="PTHR33508">
    <property type="entry name" value="UPF0056 MEMBRANE PROTEIN YHCE"/>
    <property type="match status" value="1"/>
</dbReference>
<evidence type="ECO:0000313" key="9">
    <source>
        <dbReference type="Proteomes" id="UP000824107"/>
    </source>
</evidence>
<evidence type="ECO:0000256" key="3">
    <source>
        <dbReference type="ARBA" id="ARBA00022475"/>
    </source>
</evidence>
<reference evidence="8" key="1">
    <citation type="submission" date="2020-10" db="EMBL/GenBank/DDBJ databases">
        <authorList>
            <person name="Gilroy R."/>
        </authorList>
    </citation>
    <scope>NUCLEOTIDE SEQUENCE</scope>
    <source>
        <strain evidence="8">ChiW3-316</strain>
    </source>
</reference>
<evidence type="ECO:0000256" key="5">
    <source>
        <dbReference type="ARBA" id="ARBA00022989"/>
    </source>
</evidence>
<comment type="caution">
    <text evidence="8">The sequence shown here is derived from an EMBL/GenBank/DDBJ whole genome shotgun (WGS) entry which is preliminary data.</text>
</comment>
<proteinExistence type="inferred from homology"/>
<keyword evidence="5 7" id="KW-1133">Transmembrane helix</keyword>
<protein>
    <recommendedName>
        <fullName evidence="7">UPF0056 membrane protein</fullName>
    </recommendedName>
</protein>
<evidence type="ECO:0000256" key="1">
    <source>
        <dbReference type="ARBA" id="ARBA00004651"/>
    </source>
</evidence>
<reference evidence="8" key="2">
    <citation type="journal article" date="2021" name="PeerJ">
        <title>Extensive microbial diversity within the chicken gut microbiome revealed by metagenomics and culture.</title>
        <authorList>
            <person name="Gilroy R."/>
            <person name="Ravi A."/>
            <person name="Getino M."/>
            <person name="Pursley I."/>
            <person name="Horton D.L."/>
            <person name="Alikhan N.F."/>
            <person name="Baker D."/>
            <person name="Gharbi K."/>
            <person name="Hall N."/>
            <person name="Watson M."/>
            <person name="Adriaenssens E.M."/>
            <person name="Foster-Nyarko E."/>
            <person name="Jarju S."/>
            <person name="Secka A."/>
            <person name="Antonio M."/>
            <person name="Oren A."/>
            <person name="Chaudhuri R.R."/>
            <person name="La Ragione R."/>
            <person name="Hildebrand F."/>
            <person name="Pallen M.J."/>
        </authorList>
    </citation>
    <scope>NUCLEOTIDE SEQUENCE</scope>
    <source>
        <strain evidence="8">ChiW3-316</strain>
    </source>
</reference>
<feature type="transmembrane region" description="Helical" evidence="7">
    <location>
        <begin position="45"/>
        <end position="67"/>
    </location>
</feature>
<evidence type="ECO:0000313" key="8">
    <source>
        <dbReference type="EMBL" id="HIU53172.1"/>
    </source>
</evidence>
<feature type="transmembrane region" description="Helical" evidence="7">
    <location>
        <begin position="108"/>
        <end position="129"/>
    </location>
</feature>
<dbReference type="Proteomes" id="UP000824107">
    <property type="component" value="Unassembled WGS sequence"/>
</dbReference>
<feature type="transmembrane region" description="Helical" evidence="7">
    <location>
        <begin position="73"/>
        <end position="96"/>
    </location>
</feature>
<feature type="transmembrane region" description="Helical" evidence="7">
    <location>
        <begin position="135"/>
        <end position="152"/>
    </location>
</feature>
<comment type="similarity">
    <text evidence="2 7">Belongs to the UPF0056 (MarC) family.</text>
</comment>
<evidence type="ECO:0000256" key="2">
    <source>
        <dbReference type="ARBA" id="ARBA00009784"/>
    </source>
</evidence>
<dbReference type="GO" id="GO:0005886">
    <property type="term" value="C:plasma membrane"/>
    <property type="evidence" value="ECO:0007669"/>
    <property type="project" value="UniProtKB-SubCell"/>
</dbReference>